<dbReference type="InterPro" id="IPR012349">
    <property type="entry name" value="Split_barrel_FMN-bd"/>
</dbReference>
<dbReference type="Gene3D" id="2.30.110.10">
    <property type="entry name" value="Electron Transport, Fmn-binding Protein, Chain A"/>
    <property type="match status" value="1"/>
</dbReference>
<dbReference type="AlphaFoldDB" id="A0A9X4PHH6"/>
<organism evidence="3 4">
    <name type="scientific">Volucribacter amazonae</name>
    <dbReference type="NCBI Taxonomy" id="256731"/>
    <lineage>
        <taxon>Bacteria</taxon>
        <taxon>Pseudomonadati</taxon>
        <taxon>Pseudomonadota</taxon>
        <taxon>Gammaproteobacteria</taxon>
        <taxon>Pasteurellales</taxon>
        <taxon>Pasteurellaceae</taxon>
        <taxon>Volucribacter</taxon>
    </lineage>
</organism>
<dbReference type="InterPro" id="IPR011576">
    <property type="entry name" value="Pyridox_Oxase_N"/>
</dbReference>
<dbReference type="Proteomes" id="UP001155500">
    <property type="component" value="Unassembled WGS sequence"/>
</dbReference>
<dbReference type="PANTHER" id="PTHR35176">
    <property type="entry name" value="HEME OXYGENASE HI_0854-RELATED"/>
    <property type="match status" value="1"/>
</dbReference>
<evidence type="ECO:0000259" key="2">
    <source>
        <dbReference type="Pfam" id="PF01243"/>
    </source>
</evidence>
<evidence type="ECO:0000256" key="1">
    <source>
        <dbReference type="ARBA" id="ARBA00023002"/>
    </source>
</evidence>
<evidence type="ECO:0000313" key="4">
    <source>
        <dbReference type="Proteomes" id="UP001155500"/>
    </source>
</evidence>
<sequence length="179" mass="20411">MDNNRQEVLNNKINTDIAEFREQCLTLHLATVDQEGVPNASYAPFIYDNNQYVVLISDMAKHARNLKQVNSVSLMLIEDEKTARELFARKRLTMNAIARLVDKETEEGQHFLAQLQQRYGERIDELGELGDFNLFAFTPLDGLFVKGFGKAFRLDNEGKVIHIRGGHKNMPQSEQGVSQ</sequence>
<dbReference type="GO" id="GO:0016627">
    <property type="term" value="F:oxidoreductase activity, acting on the CH-CH group of donors"/>
    <property type="evidence" value="ECO:0007669"/>
    <property type="project" value="TreeGrafter"/>
</dbReference>
<feature type="domain" description="Pyridoxamine 5'-phosphate oxidase N-terminal" evidence="2">
    <location>
        <begin position="16"/>
        <end position="144"/>
    </location>
</feature>
<dbReference type="Pfam" id="PF01243">
    <property type="entry name" value="PNPOx_N"/>
    <property type="match status" value="1"/>
</dbReference>
<evidence type="ECO:0000313" key="3">
    <source>
        <dbReference type="EMBL" id="MDG6895300.1"/>
    </source>
</evidence>
<dbReference type="GO" id="GO:0005829">
    <property type="term" value="C:cytosol"/>
    <property type="evidence" value="ECO:0007669"/>
    <property type="project" value="TreeGrafter"/>
</dbReference>
<reference evidence="3" key="1">
    <citation type="submission" date="2016-03" db="EMBL/GenBank/DDBJ databases">
        <title>Co-evolution between Pasteurellaceae and their hosts.</title>
        <authorList>
            <person name="Hansen M.J."/>
            <person name="Bojesen A.M."/>
            <person name="Planet P."/>
        </authorList>
    </citation>
    <scope>NUCLEOTIDE SEQUENCE</scope>
    <source>
        <strain evidence="3">146/S8/89</strain>
    </source>
</reference>
<proteinExistence type="predicted"/>
<name>A0A9X4PHH6_9PAST</name>
<keyword evidence="1" id="KW-0560">Oxidoreductase</keyword>
<dbReference type="PANTHER" id="PTHR35176:SF6">
    <property type="entry name" value="HEME OXYGENASE HI_0854-RELATED"/>
    <property type="match status" value="1"/>
</dbReference>
<protein>
    <submittedName>
        <fullName evidence="3">Heme utilization protein HutZ</fullName>
    </submittedName>
</protein>
<dbReference type="InterPro" id="IPR014419">
    <property type="entry name" value="HutZ"/>
</dbReference>
<dbReference type="RefSeq" id="WP_279572714.1">
    <property type="nucleotide sequence ID" value="NZ_LWID01000001.1"/>
</dbReference>
<dbReference type="InterPro" id="IPR052019">
    <property type="entry name" value="F420H2_bilvrd_red/Heme_oxyg"/>
</dbReference>
<accession>A0A9X4PHH6</accession>
<comment type="caution">
    <text evidence="3">The sequence shown here is derived from an EMBL/GenBank/DDBJ whole genome shotgun (WGS) entry which is preliminary data.</text>
</comment>
<dbReference type="PIRSF" id="PIRSF004633">
    <property type="entry name" value="UCP_PLP_oxd"/>
    <property type="match status" value="1"/>
</dbReference>
<dbReference type="SUPFAM" id="SSF50475">
    <property type="entry name" value="FMN-binding split barrel"/>
    <property type="match status" value="1"/>
</dbReference>
<dbReference type="GO" id="GO:0070967">
    <property type="term" value="F:coenzyme F420 binding"/>
    <property type="evidence" value="ECO:0007669"/>
    <property type="project" value="TreeGrafter"/>
</dbReference>
<keyword evidence="4" id="KW-1185">Reference proteome</keyword>
<dbReference type="EMBL" id="LWID01000001">
    <property type="protein sequence ID" value="MDG6895300.1"/>
    <property type="molecule type" value="Genomic_DNA"/>
</dbReference>
<gene>
    <name evidence="3" type="ORF">A6A20_06630</name>
</gene>